<keyword evidence="2" id="KW-1185">Reference proteome</keyword>
<accession>A0ABW2JQD7</accession>
<organism evidence="1 2">
    <name type="scientific">Streptomyces monticola</name>
    <dbReference type="NCBI Taxonomy" id="2666263"/>
    <lineage>
        <taxon>Bacteria</taxon>
        <taxon>Bacillati</taxon>
        <taxon>Actinomycetota</taxon>
        <taxon>Actinomycetes</taxon>
        <taxon>Kitasatosporales</taxon>
        <taxon>Streptomycetaceae</taxon>
        <taxon>Streptomyces</taxon>
    </lineage>
</organism>
<sequence length="61" mass="6740">MANLVKARWRQSDLGVSTKVDAPMGWRSMLMQMPSVGLNSDVVTSSRCAAASRTAVRRMNR</sequence>
<evidence type="ECO:0000313" key="2">
    <source>
        <dbReference type="Proteomes" id="UP001596523"/>
    </source>
</evidence>
<gene>
    <name evidence="1" type="ORF">ACFQVC_28530</name>
</gene>
<evidence type="ECO:0000313" key="1">
    <source>
        <dbReference type="EMBL" id="MFC7308158.1"/>
    </source>
</evidence>
<dbReference type="RefSeq" id="WP_381835891.1">
    <property type="nucleotide sequence ID" value="NZ_JBHTCF010000014.1"/>
</dbReference>
<protein>
    <submittedName>
        <fullName evidence="1">Uncharacterized protein</fullName>
    </submittedName>
</protein>
<comment type="caution">
    <text evidence="1">The sequence shown here is derived from an EMBL/GenBank/DDBJ whole genome shotgun (WGS) entry which is preliminary data.</text>
</comment>
<dbReference type="EMBL" id="JBHTCF010000014">
    <property type="protein sequence ID" value="MFC7308158.1"/>
    <property type="molecule type" value="Genomic_DNA"/>
</dbReference>
<dbReference type="Proteomes" id="UP001596523">
    <property type="component" value="Unassembled WGS sequence"/>
</dbReference>
<name>A0ABW2JQD7_9ACTN</name>
<proteinExistence type="predicted"/>
<reference evidence="2" key="1">
    <citation type="journal article" date="2019" name="Int. J. Syst. Evol. Microbiol.">
        <title>The Global Catalogue of Microorganisms (GCM) 10K type strain sequencing project: providing services to taxonomists for standard genome sequencing and annotation.</title>
        <authorList>
            <consortium name="The Broad Institute Genomics Platform"/>
            <consortium name="The Broad Institute Genome Sequencing Center for Infectious Disease"/>
            <person name="Wu L."/>
            <person name="Ma J."/>
        </authorList>
    </citation>
    <scope>NUCLEOTIDE SEQUENCE [LARGE SCALE GENOMIC DNA]</scope>
    <source>
        <strain evidence="2">SYNS20</strain>
    </source>
</reference>